<evidence type="ECO:0000256" key="2">
    <source>
        <dbReference type="ARBA" id="ARBA00022490"/>
    </source>
</evidence>
<dbReference type="Gene3D" id="3.30.450.30">
    <property type="entry name" value="Dynein light chain 2a, cytoplasmic"/>
    <property type="match status" value="1"/>
</dbReference>
<keyword evidence="2" id="KW-0963">Cytoplasm</keyword>
<dbReference type="InterPro" id="IPR048278">
    <property type="entry name" value="PFN"/>
</dbReference>
<evidence type="ECO:0000256" key="1">
    <source>
        <dbReference type="ARBA" id="ARBA00004245"/>
    </source>
</evidence>
<reference evidence="5" key="3">
    <citation type="submission" date="2025-09" db="UniProtKB">
        <authorList>
            <consortium name="Ensembl"/>
        </authorList>
    </citation>
    <scope>IDENTIFICATION</scope>
</reference>
<proteinExistence type="predicted"/>
<keyword evidence="4" id="KW-0206">Cytoskeleton</keyword>
<reference evidence="5" key="1">
    <citation type="submission" date="2019-08" db="EMBL/GenBank/DDBJ databases">
        <title>Phocoena sinus (Vaquita) genome, mPhoSin1, primary haplotype.</title>
        <authorList>
            <person name="Morin P."/>
            <person name="Mountcastle J."/>
            <person name="Fungtammasan C."/>
            <person name="Rhie A."/>
            <person name="Rojas-Bracho L."/>
            <person name="Smith C.R."/>
            <person name="Taylor B.L."/>
            <person name="Gulland F.M.D."/>
            <person name="Musser W."/>
            <person name="Houck M."/>
            <person name="Haase B."/>
            <person name="Paez S."/>
            <person name="Howe K."/>
            <person name="Torrance J."/>
            <person name="Formenti G."/>
            <person name="Phillippy A."/>
            <person name="Ryder O."/>
            <person name="Jarvis E.D."/>
            <person name="Fedrigo O."/>
        </authorList>
    </citation>
    <scope>NUCLEOTIDE SEQUENCE [LARGE SCALE GENOMIC DNA]</scope>
</reference>
<comment type="subcellular location">
    <subcellularLocation>
        <location evidence="1">Cytoplasm</location>
        <location evidence="1">Cytoskeleton</location>
    </subcellularLocation>
</comment>
<evidence type="ECO:0000313" key="6">
    <source>
        <dbReference type="Proteomes" id="UP000694554"/>
    </source>
</evidence>
<evidence type="ECO:0000313" key="5">
    <source>
        <dbReference type="Ensembl" id="ENSPSNP00000027580.1"/>
    </source>
</evidence>
<reference evidence="5" key="2">
    <citation type="submission" date="2025-08" db="UniProtKB">
        <authorList>
            <consortium name="Ensembl"/>
        </authorList>
    </citation>
    <scope>IDENTIFICATION</scope>
</reference>
<dbReference type="Proteomes" id="UP000694554">
    <property type="component" value="Chromosome 15"/>
</dbReference>
<accession>A0A8C9E9C8</accession>
<dbReference type="AlphaFoldDB" id="A0A8C9E9C8"/>
<dbReference type="InterPro" id="IPR005454">
    <property type="entry name" value="Profilin1/2/3_vertebrate"/>
</dbReference>
<dbReference type="GO" id="GO:0032233">
    <property type="term" value="P:positive regulation of actin filament bundle assembly"/>
    <property type="evidence" value="ECO:0007669"/>
    <property type="project" value="TreeGrafter"/>
</dbReference>
<dbReference type="GO" id="GO:0005737">
    <property type="term" value="C:cytoplasm"/>
    <property type="evidence" value="ECO:0007669"/>
    <property type="project" value="TreeGrafter"/>
</dbReference>
<evidence type="ECO:0000256" key="4">
    <source>
        <dbReference type="ARBA" id="ARBA00023212"/>
    </source>
</evidence>
<dbReference type="GO" id="GO:0005856">
    <property type="term" value="C:cytoskeleton"/>
    <property type="evidence" value="ECO:0007669"/>
    <property type="project" value="UniProtKB-SubCell"/>
</dbReference>
<dbReference type="PANTHER" id="PTHR13936">
    <property type="entry name" value="PROFILIN"/>
    <property type="match status" value="1"/>
</dbReference>
<dbReference type="Ensembl" id="ENSPSNT00000030989.1">
    <property type="protein sequence ID" value="ENSPSNP00000027580.1"/>
    <property type="gene ID" value="ENSPSNG00000020059.1"/>
</dbReference>
<dbReference type="GO" id="GO:0003779">
    <property type="term" value="F:actin binding"/>
    <property type="evidence" value="ECO:0007669"/>
    <property type="project" value="UniProtKB-KW"/>
</dbReference>
<dbReference type="InterPro" id="IPR036140">
    <property type="entry name" value="PFN_sf"/>
</dbReference>
<keyword evidence="3" id="KW-0009">Actin-binding</keyword>
<evidence type="ECO:0000256" key="3">
    <source>
        <dbReference type="ARBA" id="ARBA00023203"/>
    </source>
</evidence>
<dbReference type="SUPFAM" id="SSF55770">
    <property type="entry name" value="Profilin (actin-binding protein)"/>
    <property type="match status" value="1"/>
</dbReference>
<dbReference type="GO" id="GO:0030833">
    <property type="term" value="P:regulation of actin filament polymerization"/>
    <property type="evidence" value="ECO:0007669"/>
    <property type="project" value="TreeGrafter"/>
</dbReference>
<dbReference type="GeneTree" id="ENSGT00940000153664"/>
<dbReference type="PRINTS" id="PR01639">
    <property type="entry name" value="PROFILINMAML"/>
</dbReference>
<dbReference type="PANTHER" id="PTHR13936:SF14">
    <property type="entry name" value="PROFILIN-1"/>
    <property type="match status" value="1"/>
</dbReference>
<protein>
    <submittedName>
        <fullName evidence="5">Uncharacterized protein</fullName>
    </submittedName>
</protein>
<name>A0A8C9E9C8_PHOSS</name>
<dbReference type="Pfam" id="PF00235">
    <property type="entry name" value="Profilin"/>
    <property type="match status" value="1"/>
</dbReference>
<keyword evidence="6" id="KW-1185">Reference proteome</keyword>
<dbReference type="GO" id="GO:0030036">
    <property type="term" value="P:actin cytoskeleton organization"/>
    <property type="evidence" value="ECO:0007669"/>
    <property type="project" value="InterPro"/>
</dbReference>
<sequence length="80" mass="8866">MNGLTLGGQKCSVIRDSLLQDREFTIDLRTKSASRATTFSITVTVTAKTLVLLMGKESVHGVLINKKCYEMASHLRCSQY</sequence>
<organism evidence="5 6">
    <name type="scientific">Phocoena sinus</name>
    <name type="common">Vaquita</name>
    <dbReference type="NCBI Taxonomy" id="42100"/>
    <lineage>
        <taxon>Eukaryota</taxon>
        <taxon>Metazoa</taxon>
        <taxon>Chordata</taxon>
        <taxon>Craniata</taxon>
        <taxon>Vertebrata</taxon>
        <taxon>Euteleostomi</taxon>
        <taxon>Mammalia</taxon>
        <taxon>Eutheria</taxon>
        <taxon>Laurasiatheria</taxon>
        <taxon>Artiodactyla</taxon>
        <taxon>Whippomorpha</taxon>
        <taxon>Cetacea</taxon>
        <taxon>Odontoceti</taxon>
        <taxon>Phocoenidae</taxon>
        <taxon>Phocoena</taxon>
    </lineage>
</organism>